<evidence type="ECO:0008006" key="4">
    <source>
        <dbReference type="Google" id="ProtNLM"/>
    </source>
</evidence>
<dbReference type="Pfam" id="PF05133">
    <property type="entry name" value="SPP1_portal"/>
    <property type="match status" value="1"/>
</dbReference>
<dbReference type="InterPro" id="IPR006428">
    <property type="entry name" value="Portal_SPP1-type"/>
</dbReference>
<organism evidence="2 3">
    <name type="scientific">Bacillus licheniformis</name>
    <dbReference type="NCBI Taxonomy" id="1402"/>
    <lineage>
        <taxon>Bacteria</taxon>
        <taxon>Bacillati</taxon>
        <taxon>Bacillota</taxon>
        <taxon>Bacilli</taxon>
        <taxon>Bacillales</taxon>
        <taxon>Bacillaceae</taxon>
        <taxon>Bacillus</taxon>
    </lineage>
</organism>
<reference evidence="2 3" key="1">
    <citation type="submission" date="2019-06" db="EMBL/GenBank/DDBJ databases">
        <title>Genome sequence analysis of &gt;100 Bacillus licheniformis strains suggests intrinsic resistance to this species.</title>
        <authorList>
            <person name="Wels M."/>
            <person name="Siezen R.J."/>
            <person name="Johansen E."/>
            <person name="Stuer-Lauridsen B."/>
            <person name="Bjerre K."/>
            <person name="Nielsen B.K.K."/>
        </authorList>
    </citation>
    <scope>NUCLEOTIDE SEQUENCE [LARGE SCALE GENOMIC DNA]</scope>
    <source>
        <strain evidence="2 3">BAC-16736</strain>
    </source>
</reference>
<dbReference type="NCBIfam" id="TIGR01538">
    <property type="entry name" value="portal_SPP1"/>
    <property type="match status" value="1"/>
</dbReference>
<evidence type="ECO:0000313" key="3">
    <source>
        <dbReference type="Proteomes" id="UP000435910"/>
    </source>
</evidence>
<accession>A0A8B5Y6R4</accession>
<name>A0A8B5Y6R4_BACLI</name>
<dbReference type="InterPro" id="IPR021145">
    <property type="entry name" value="Portal_protein_SPP1_Gp6-like"/>
</dbReference>
<dbReference type="Proteomes" id="UP000435910">
    <property type="component" value="Unassembled WGS sequence"/>
</dbReference>
<protein>
    <recommendedName>
        <fullName evidence="4">Phage portal protein</fullName>
    </recommendedName>
</protein>
<sequence>MIKFLDQIRTKGISGELISQIIEEHKEDHDRMKKLYARYKAEPDGVPILQRKAVDYEDFETGRIKRIDHKVNNKLNNSFDSEIVDTKVGYLFGHPIAYEVDDKSKTGNVSVIKQLIEDFNLRNHVPDEDSEWGKMAAICGYGARLAYVDKEAKERIKNIDPWEVVFITDGNIHEPEYALRYYETCDGKLKAEFYDSANIHYYSTKDSSVFTEDRIQPHMFKGCPLFGLANNKELKGDAEKVLSLIDAYDRTISDASNEIEQYRLAYLVLKGLGADDETLERLKETGILELLEESDDVRYLTKDINDAIIENHLNRLEKDILRFAKSVNFTDESFAGNVSGVAMKFKLMALENKSITMERKMTAALRYQFKILFSAWGTKGKASEDDYLKVWFGFTRNLPANILEEAQIAGSLKGLVSEETRLSLLSFVDDVQYEIDKMKEEQDEYTRHLSPLDDSEDKAPQDGEPDDEESE</sequence>
<dbReference type="RefSeq" id="WP_145689711.1">
    <property type="nucleotide sequence ID" value="NZ_JARAFC010000007.1"/>
</dbReference>
<dbReference type="EMBL" id="NILC01000030">
    <property type="protein sequence ID" value="TWL22025.1"/>
    <property type="molecule type" value="Genomic_DNA"/>
</dbReference>
<evidence type="ECO:0000256" key="1">
    <source>
        <dbReference type="SAM" id="MobiDB-lite"/>
    </source>
</evidence>
<proteinExistence type="predicted"/>
<feature type="compositionally biased region" description="Basic and acidic residues" evidence="1">
    <location>
        <begin position="442"/>
        <end position="461"/>
    </location>
</feature>
<evidence type="ECO:0000313" key="2">
    <source>
        <dbReference type="EMBL" id="TWL22025.1"/>
    </source>
</evidence>
<comment type="caution">
    <text evidence="2">The sequence shown here is derived from an EMBL/GenBank/DDBJ whole genome shotgun (WGS) entry which is preliminary data.</text>
</comment>
<feature type="region of interest" description="Disordered" evidence="1">
    <location>
        <begin position="442"/>
        <end position="471"/>
    </location>
</feature>
<gene>
    <name evidence="2" type="ORF">CHCC16736_0488</name>
</gene>
<dbReference type="AlphaFoldDB" id="A0A8B5Y6R4"/>